<feature type="region of interest" description="Disordered" evidence="1">
    <location>
        <begin position="58"/>
        <end position="83"/>
    </location>
</feature>
<name>A0A0J7AXG0_COCIT</name>
<dbReference type="EMBL" id="DS028093">
    <property type="protein sequence ID" value="KMP02072.1"/>
    <property type="molecule type" value="Genomic_DNA"/>
</dbReference>
<evidence type="ECO:0000256" key="1">
    <source>
        <dbReference type="SAM" id="MobiDB-lite"/>
    </source>
</evidence>
<reference evidence="3" key="1">
    <citation type="journal article" date="2010" name="Genome Res.">
        <title>Population genomic sequencing of Coccidioides fungi reveals recent hybridization and transposon control.</title>
        <authorList>
            <person name="Neafsey D.E."/>
            <person name="Barker B.M."/>
            <person name="Sharpton T.J."/>
            <person name="Stajich J.E."/>
            <person name="Park D.J."/>
            <person name="Whiston E."/>
            <person name="Hung C.-Y."/>
            <person name="McMahan C."/>
            <person name="White J."/>
            <person name="Sykes S."/>
            <person name="Heiman D."/>
            <person name="Young S."/>
            <person name="Zeng Q."/>
            <person name="Abouelleil A."/>
            <person name="Aftuck L."/>
            <person name="Bessette D."/>
            <person name="Brown A."/>
            <person name="FitzGerald M."/>
            <person name="Lui A."/>
            <person name="Macdonald J.P."/>
            <person name="Priest M."/>
            <person name="Orbach M.J."/>
            <person name="Galgiani J.N."/>
            <person name="Kirkland T.N."/>
            <person name="Cole G.T."/>
            <person name="Birren B.W."/>
            <person name="Henn M.R."/>
            <person name="Taylor J.W."/>
            <person name="Rounsley S.D."/>
        </authorList>
    </citation>
    <scope>NUCLEOTIDE SEQUENCE [LARGE SCALE GENOMIC DNA]</scope>
    <source>
        <strain evidence="3">RMSCC 2394</strain>
    </source>
</reference>
<evidence type="ECO:0000313" key="2">
    <source>
        <dbReference type="EMBL" id="KMP02072.1"/>
    </source>
</evidence>
<accession>A0A0J7AXG0</accession>
<dbReference type="AlphaFoldDB" id="A0A0J7AXG0"/>
<protein>
    <submittedName>
        <fullName evidence="2">Uncharacterized protein</fullName>
    </submittedName>
</protein>
<proteinExistence type="predicted"/>
<evidence type="ECO:0000313" key="3">
    <source>
        <dbReference type="Proteomes" id="UP000054565"/>
    </source>
</evidence>
<gene>
    <name evidence="2" type="ORF">CIRG_02211</name>
</gene>
<organism evidence="2 3">
    <name type="scientific">Coccidioides immitis RMSCC 2394</name>
    <dbReference type="NCBI Taxonomy" id="404692"/>
    <lineage>
        <taxon>Eukaryota</taxon>
        <taxon>Fungi</taxon>
        <taxon>Dikarya</taxon>
        <taxon>Ascomycota</taxon>
        <taxon>Pezizomycotina</taxon>
        <taxon>Eurotiomycetes</taxon>
        <taxon>Eurotiomycetidae</taxon>
        <taxon>Onygenales</taxon>
        <taxon>Onygenaceae</taxon>
        <taxon>Coccidioides</taxon>
    </lineage>
</organism>
<sequence>MAQIGTLLRDIKVESAPSGYISPGVSLKLCSPESPTNIADIELRAPYVTVHLFAQGDSQPLNNSSSSSTFAETPISREPGWPEFPITPRVDFTLTGSVPCEQESLPRSGRRRSLSLFSRQGCPDVFRTCESSVADREP</sequence>
<dbReference type="Proteomes" id="UP000054565">
    <property type="component" value="Unassembled WGS sequence"/>
</dbReference>